<protein>
    <submittedName>
        <fullName evidence="2">Dynein regulation protein LC7</fullName>
    </submittedName>
</protein>
<accession>A0A171DIZ9</accession>
<dbReference type="PANTHER" id="PTHR36222">
    <property type="entry name" value="SERINE PROTEASE INHIBITOR RV3364C"/>
    <property type="match status" value="1"/>
</dbReference>
<dbReference type="RefSeq" id="WP_068899733.1">
    <property type="nucleotide sequence ID" value="NZ_BDCX01000011.1"/>
</dbReference>
<dbReference type="InterPro" id="IPR053141">
    <property type="entry name" value="Mycobact_SerProt_Inhib_Rv3364c"/>
</dbReference>
<dbReference type="Gene3D" id="3.30.450.30">
    <property type="entry name" value="Dynein light chain 2a, cytoplasmic"/>
    <property type="match status" value="1"/>
</dbReference>
<keyword evidence="3" id="KW-1185">Reference proteome</keyword>
<dbReference type="PANTHER" id="PTHR36222:SF1">
    <property type="entry name" value="SERINE PROTEASE INHIBITOR RV3364C"/>
    <property type="match status" value="1"/>
</dbReference>
<gene>
    <name evidence="2" type="ORF">PS9374_04507</name>
</gene>
<dbReference type="EMBL" id="BDCX01000011">
    <property type="protein sequence ID" value="GAT68842.1"/>
    <property type="molecule type" value="Genomic_DNA"/>
</dbReference>
<proteinExistence type="predicted"/>
<name>A0A171DIZ9_9ACTN</name>
<evidence type="ECO:0000313" key="3">
    <source>
        <dbReference type="Proteomes" id="UP000077701"/>
    </source>
</evidence>
<evidence type="ECO:0000313" key="2">
    <source>
        <dbReference type="EMBL" id="GAT68842.1"/>
    </source>
</evidence>
<comment type="caution">
    <text evidence="2">The sequence shown here is derived from an EMBL/GenBank/DDBJ whole genome shotgun (WGS) entry which is preliminary data.</text>
</comment>
<dbReference type="OrthoDB" id="4568655at2"/>
<reference evidence="3" key="2">
    <citation type="submission" date="2016-04" db="EMBL/GenBank/DDBJ databases">
        <title>Planomonospora sphaerica JCM9374 whole genome shotgun sequence.</title>
        <authorList>
            <person name="Suzuki T."/>
            <person name="Dohra H."/>
            <person name="Kodani S."/>
        </authorList>
    </citation>
    <scope>NUCLEOTIDE SEQUENCE [LARGE SCALE GENOMIC DNA]</scope>
    <source>
        <strain evidence="3">JCM 9374</strain>
    </source>
</reference>
<sequence>MTTPAWMLNDLVNLPGVRHAIVLTADGLVDVHSAGITRDAADKFAAALAGLQSLSRSTAEFCADSPHAPWRQTLVEFDTGYLLTTAAGTGSYLAVSCTSDVDLPMISHRLHQLVDRLGREMTNPPRNGTAPRP</sequence>
<feature type="domain" description="Roadblock/LAMTOR2" evidence="1">
    <location>
        <begin position="5"/>
        <end position="97"/>
    </location>
</feature>
<dbReference type="SUPFAM" id="SSF103196">
    <property type="entry name" value="Roadblock/LC7 domain"/>
    <property type="match status" value="1"/>
</dbReference>
<dbReference type="Proteomes" id="UP000077701">
    <property type="component" value="Unassembled WGS sequence"/>
</dbReference>
<dbReference type="InterPro" id="IPR004942">
    <property type="entry name" value="Roadblock/LAMTOR2_dom"/>
</dbReference>
<evidence type="ECO:0000259" key="1">
    <source>
        <dbReference type="SMART" id="SM00960"/>
    </source>
</evidence>
<dbReference type="SMART" id="SM00960">
    <property type="entry name" value="Robl_LC7"/>
    <property type="match status" value="1"/>
</dbReference>
<reference evidence="2 3" key="1">
    <citation type="journal article" date="2016" name="Genome Announc.">
        <title>Draft Genome Sequence of Planomonospora sphaerica JCM9374, a Rare Actinomycete.</title>
        <authorList>
            <person name="Dohra H."/>
            <person name="Suzuki T."/>
            <person name="Inoue Y."/>
            <person name="Kodani S."/>
        </authorList>
    </citation>
    <scope>NUCLEOTIDE SEQUENCE [LARGE SCALE GENOMIC DNA]</scope>
    <source>
        <strain evidence="2 3">JCM 9374</strain>
    </source>
</reference>
<dbReference type="Pfam" id="PF03259">
    <property type="entry name" value="Robl_LC7"/>
    <property type="match status" value="1"/>
</dbReference>
<dbReference type="AlphaFoldDB" id="A0A171DIZ9"/>
<dbReference type="STRING" id="161355.PS9374_04507"/>
<organism evidence="2 3">
    <name type="scientific">Planomonospora sphaerica</name>
    <dbReference type="NCBI Taxonomy" id="161355"/>
    <lineage>
        <taxon>Bacteria</taxon>
        <taxon>Bacillati</taxon>
        <taxon>Actinomycetota</taxon>
        <taxon>Actinomycetes</taxon>
        <taxon>Streptosporangiales</taxon>
        <taxon>Streptosporangiaceae</taxon>
        <taxon>Planomonospora</taxon>
    </lineage>
</organism>